<protein>
    <submittedName>
        <fullName evidence="2">Uncharacterized protein</fullName>
    </submittedName>
</protein>
<reference evidence="2 3" key="1">
    <citation type="submission" date="2006-02" db="EMBL/GenBank/DDBJ databases">
        <authorList>
            <person name="Pinhassi J."/>
            <person name="Pedros-Alio C."/>
            <person name="Ferriera S."/>
            <person name="Johnson J."/>
            <person name="Kravitz S."/>
            <person name="Halpern A."/>
            <person name="Remington K."/>
            <person name="Beeson K."/>
            <person name="Tran B."/>
            <person name="Rogers Y.-H."/>
            <person name="Friedman R."/>
            <person name="Venter J.C."/>
        </authorList>
    </citation>
    <scope>NUCLEOTIDE SEQUENCE [LARGE SCALE GENOMIC DNA]</scope>
    <source>
        <strain evidence="2 3">MED297</strain>
    </source>
</reference>
<organism evidence="2 3">
    <name type="scientific">Reinekea blandensis MED297</name>
    <dbReference type="NCBI Taxonomy" id="314283"/>
    <lineage>
        <taxon>Bacteria</taxon>
        <taxon>Pseudomonadati</taxon>
        <taxon>Pseudomonadota</taxon>
        <taxon>Gammaproteobacteria</taxon>
        <taxon>Oceanospirillales</taxon>
        <taxon>Saccharospirillaceae</taxon>
        <taxon>Reinekea</taxon>
    </lineage>
</organism>
<keyword evidence="1" id="KW-0812">Transmembrane</keyword>
<keyword evidence="1" id="KW-1133">Transmembrane helix</keyword>
<evidence type="ECO:0000313" key="3">
    <source>
        <dbReference type="Proteomes" id="UP000005953"/>
    </source>
</evidence>
<accession>A4BGQ6</accession>
<evidence type="ECO:0000256" key="1">
    <source>
        <dbReference type="SAM" id="Phobius"/>
    </source>
</evidence>
<dbReference type="InterPro" id="IPR010649">
    <property type="entry name" value="NapE_TorE"/>
</dbReference>
<proteinExistence type="predicted"/>
<dbReference type="STRING" id="314283.MED297_14350"/>
<dbReference type="AlphaFoldDB" id="A4BGQ6"/>
<sequence>MSDSQREKSSELKMFLFIVVFLFPFLTVVLVGGYGFAIWMSQLLFG</sequence>
<dbReference type="HOGENOM" id="CLU_200276_0_1_6"/>
<comment type="caution">
    <text evidence="2">The sequence shown here is derived from an EMBL/GenBank/DDBJ whole genome shotgun (WGS) entry which is preliminary data.</text>
</comment>
<evidence type="ECO:0000313" key="2">
    <source>
        <dbReference type="EMBL" id="EAR08704.1"/>
    </source>
</evidence>
<keyword evidence="3" id="KW-1185">Reference proteome</keyword>
<dbReference type="EMBL" id="AAOE01000017">
    <property type="protein sequence ID" value="EAR08704.1"/>
    <property type="molecule type" value="Genomic_DNA"/>
</dbReference>
<keyword evidence="1" id="KW-0472">Membrane</keyword>
<gene>
    <name evidence="2" type="ORF">MED297_14350</name>
</gene>
<feature type="transmembrane region" description="Helical" evidence="1">
    <location>
        <begin position="12"/>
        <end position="40"/>
    </location>
</feature>
<dbReference type="Proteomes" id="UP000005953">
    <property type="component" value="Unassembled WGS sequence"/>
</dbReference>
<name>A4BGQ6_9GAMM</name>
<dbReference type="RefSeq" id="WP_008042854.1">
    <property type="nucleotide sequence ID" value="NZ_CH724149.1"/>
</dbReference>
<dbReference type="Pfam" id="PF06796">
    <property type="entry name" value="NapE"/>
    <property type="match status" value="1"/>
</dbReference>